<feature type="active site" description="Charge relay system" evidence="9 10">
    <location>
        <position position="219"/>
    </location>
</feature>
<dbReference type="InterPro" id="IPR045051">
    <property type="entry name" value="SBT"/>
</dbReference>
<keyword evidence="4 10" id="KW-0645">Protease</keyword>
<keyword evidence="5 12" id="KW-0732">Signal</keyword>
<feature type="chain" id="PRO_5043706986" evidence="12">
    <location>
        <begin position="29"/>
        <end position="780"/>
    </location>
</feature>
<dbReference type="InterPro" id="IPR037045">
    <property type="entry name" value="S8pro/Inhibitor_I9_sf"/>
</dbReference>
<dbReference type="Gene3D" id="2.60.40.2310">
    <property type="match status" value="1"/>
</dbReference>
<dbReference type="InterPro" id="IPR036852">
    <property type="entry name" value="Peptidase_S8/S53_dom_sf"/>
</dbReference>
<evidence type="ECO:0000256" key="11">
    <source>
        <dbReference type="SAM" id="MobiDB-lite"/>
    </source>
</evidence>
<keyword evidence="17" id="KW-1185">Reference proteome</keyword>
<evidence type="ECO:0000256" key="5">
    <source>
        <dbReference type="ARBA" id="ARBA00022729"/>
    </source>
</evidence>
<dbReference type="InterPro" id="IPR000209">
    <property type="entry name" value="Peptidase_S8/S53_dom"/>
</dbReference>
<dbReference type="Gene3D" id="3.50.30.30">
    <property type="match status" value="1"/>
</dbReference>
<feature type="domain" description="Inhibitor I9" evidence="14">
    <location>
        <begin position="39"/>
        <end position="114"/>
    </location>
</feature>
<feature type="active site" description="Charge relay system" evidence="9 10">
    <location>
        <position position="546"/>
    </location>
</feature>
<evidence type="ECO:0000256" key="7">
    <source>
        <dbReference type="ARBA" id="ARBA00022825"/>
    </source>
</evidence>
<evidence type="ECO:0000256" key="4">
    <source>
        <dbReference type="ARBA" id="ARBA00022670"/>
    </source>
</evidence>
<evidence type="ECO:0000313" key="17">
    <source>
        <dbReference type="Proteomes" id="UP001154282"/>
    </source>
</evidence>
<organism evidence="16 17">
    <name type="scientific">Linum tenue</name>
    <dbReference type="NCBI Taxonomy" id="586396"/>
    <lineage>
        <taxon>Eukaryota</taxon>
        <taxon>Viridiplantae</taxon>
        <taxon>Streptophyta</taxon>
        <taxon>Embryophyta</taxon>
        <taxon>Tracheophyta</taxon>
        <taxon>Spermatophyta</taxon>
        <taxon>Magnoliopsida</taxon>
        <taxon>eudicotyledons</taxon>
        <taxon>Gunneridae</taxon>
        <taxon>Pentapetalae</taxon>
        <taxon>rosids</taxon>
        <taxon>fabids</taxon>
        <taxon>Malpighiales</taxon>
        <taxon>Linaceae</taxon>
        <taxon>Linum</taxon>
    </lineage>
</organism>
<dbReference type="Gene3D" id="3.40.50.200">
    <property type="entry name" value="Peptidase S8/S53 domain"/>
    <property type="match status" value="1"/>
</dbReference>
<evidence type="ECO:0000256" key="10">
    <source>
        <dbReference type="PROSITE-ProRule" id="PRU01240"/>
    </source>
</evidence>
<feature type="domain" description="Peptidase S8/S53" evidence="13">
    <location>
        <begin position="137"/>
        <end position="605"/>
    </location>
</feature>
<evidence type="ECO:0000256" key="6">
    <source>
        <dbReference type="ARBA" id="ARBA00022801"/>
    </source>
</evidence>
<dbReference type="GO" id="GO:0009609">
    <property type="term" value="P:response to symbiotic bacterium"/>
    <property type="evidence" value="ECO:0007669"/>
    <property type="project" value="UniProtKB-ARBA"/>
</dbReference>
<dbReference type="GO" id="GO:0004252">
    <property type="term" value="F:serine-type endopeptidase activity"/>
    <property type="evidence" value="ECO:0007669"/>
    <property type="project" value="UniProtKB-UniRule"/>
</dbReference>
<dbReference type="EMBL" id="CAMGYJ010000009">
    <property type="protein sequence ID" value="CAI0476723.1"/>
    <property type="molecule type" value="Genomic_DNA"/>
</dbReference>
<dbReference type="InterPro" id="IPR034197">
    <property type="entry name" value="Peptidases_S8_3"/>
</dbReference>
<evidence type="ECO:0000256" key="2">
    <source>
        <dbReference type="ARBA" id="ARBA00011073"/>
    </source>
</evidence>
<dbReference type="FunFam" id="3.40.50.200:FF:000006">
    <property type="entry name" value="Subtilisin-like protease SBT1.5"/>
    <property type="match status" value="1"/>
</dbReference>
<dbReference type="InterPro" id="IPR041469">
    <property type="entry name" value="Subtilisin-like_FN3"/>
</dbReference>
<comment type="subcellular location">
    <subcellularLocation>
        <location evidence="1">Secreted</location>
    </subcellularLocation>
</comment>
<feature type="active site" description="Charge relay system" evidence="9 10">
    <location>
        <position position="146"/>
    </location>
</feature>
<evidence type="ECO:0000256" key="1">
    <source>
        <dbReference type="ARBA" id="ARBA00004613"/>
    </source>
</evidence>
<comment type="caution">
    <text evidence="16">The sequence shown here is derived from an EMBL/GenBank/DDBJ whole genome shotgun (WGS) entry which is preliminary data.</text>
</comment>
<dbReference type="Pfam" id="PF17766">
    <property type="entry name" value="fn3_6"/>
    <property type="match status" value="1"/>
</dbReference>
<name>A0AAV0Q2V5_9ROSI</name>
<reference evidence="16" key="1">
    <citation type="submission" date="2022-08" db="EMBL/GenBank/DDBJ databases">
        <authorList>
            <person name="Gutierrez-Valencia J."/>
        </authorList>
    </citation>
    <scope>NUCLEOTIDE SEQUENCE</scope>
</reference>
<evidence type="ECO:0000259" key="13">
    <source>
        <dbReference type="Pfam" id="PF00082"/>
    </source>
</evidence>
<sequence length="780" mass="82971">MAASPLPKLCSPWHQLFLLTTTTIISLSIITSSSQSHSTYIIHMDLTAMPKPYTDHHTWFLAALSSLPPPSTHIYTYTDSIHGFAAKLTDPQLHAIKSLPGYISSTPDRQLHLHTTRSPSFLGLDSLSQAFPAANRGHDVIIGFIDTGVWPESDSFRDDGMSKIPSRWKGRCVPGTQFNASLCNKKLIGASFFNKGLLASLGGGNFSVSMDSARDTDGHGTHTASTAAGSHVKRASYFGYAPGTARGAAPRARVAVYKVAWEFGTFSSDVVAAVDQAIRDGVDVLSVALGLALYDETLVEDVVATATFAAVERGIFVAASAGNSGPSYATVINGAPWLTTVGAGSIDRRLGGVLSLGSGKNAKTVPFLSLYAGNFSATSHAMVFLDACASVDDMMRNRNKIIVCRDNFSIGTQTQNENAREANATAVFITAMAVPDYYMRNFIPAAYVDLKQHGNIVTDYIKSSQSPRGSLTFRKTTTGSKPNPRIDQFSARGPLPNCPTVLKPDIIAPGSFILASWSPTSSVVEMRPPEFSTPTFSPFQIMSGTSMAAAHVAGVAALIKNVHPGWSPAAIRSALMTTASSVDNAGGQIGDASNYTDPADPFGFGSGHIVPVKAVDPGLVYDATTDDYVRLLCAMNFTASQIRVITRSSAHKCGGNGSEAADLNYPSFVAYFNDFGPGLEPRVVVYEFRRIVTNVGDGAASYTAKLSAMKGVVVKVEPEKLVFGKKGEKLSYKLTVEGPKLLSEFVVQGSLSWVHDGGKYVVRSPIVATNLVPVSPFSGN</sequence>
<dbReference type="InterPro" id="IPR015500">
    <property type="entry name" value="Peptidase_S8_subtilisin-rel"/>
</dbReference>
<dbReference type="AlphaFoldDB" id="A0AAV0Q2V5"/>
<dbReference type="Proteomes" id="UP001154282">
    <property type="component" value="Unassembled WGS sequence"/>
</dbReference>
<dbReference type="PROSITE" id="PS51892">
    <property type="entry name" value="SUBTILASE"/>
    <property type="match status" value="1"/>
</dbReference>
<evidence type="ECO:0000259" key="15">
    <source>
        <dbReference type="Pfam" id="PF17766"/>
    </source>
</evidence>
<dbReference type="PANTHER" id="PTHR10795">
    <property type="entry name" value="PROPROTEIN CONVERTASE SUBTILISIN/KEXIN"/>
    <property type="match status" value="1"/>
</dbReference>
<feature type="signal peptide" evidence="12">
    <location>
        <begin position="1"/>
        <end position="28"/>
    </location>
</feature>
<dbReference type="FunFam" id="3.30.70.80:FF:000003">
    <property type="entry name" value="Subtilisin-like protease SBT1.9"/>
    <property type="match status" value="1"/>
</dbReference>
<dbReference type="GO" id="GO:0005576">
    <property type="term" value="C:extracellular region"/>
    <property type="evidence" value="ECO:0007669"/>
    <property type="project" value="UniProtKB-SubCell"/>
</dbReference>
<proteinExistence type="inferred from homology"/>
<feature type="domain" description="Subtilisin-like protease fibronectin type-III" evidence="15">
    <location>
        <begin position="662"/>
        <end position="767"/>
    </location>
</feature>
<keyword evidence="6 10" id="KW-0378">Hydrolase</keyword>
<evidence type="ECO:0000256" key="12">
    <source>
        <dbReference type="SAM" id="SignalP"/>
    </source>
</evidence>
<accession>A0AAV0Q2V5</accession>
<evidence type="ECO:0000313" key="16">
    <source>
        <dbReference type="EMBL" id="CAI0476723.1"/>
    </source>
</evidence>
<dbReference type="Gene3D" id="3.30.70.80">
    <property type="entry name" value="Peptidase S8 propeptide/proteinase inhibitor I9"/>
    <property type="match status" value="1"/>
</dbReference>
<keyword evidence="3" id="KW-0964">Secreted</keyword>
<evidence type="ECO:0000256" key="3">
    <source>
        <dbReference type="ARBA" id="ARBA00022525"/>
    </source>
</evidence>
<dbReference type="Pfam" id="PF05922">
    <property type="entry name" value="Inhibitor_I9"/>
    <property type="match status" value="1"/>
</dbReference>
<evidence type="ECO:0000256" key="9">
    <source>
        <dbReference type="PIRSR" id="PIRSR615500-1"/>
    </source>
</evidence>
<dbReference type="CDD" id="cd04852">
    <property type="entry name" value="Peptidases_S8_3"/>
    <property type="match status" value="1"/>
</dbReference>
<evidence type="ECO:0000256" key="8">
    <source>
        <dbReference type="ARBA" id="ARBA00023180"/>
    </source>
</evidence>
<feature type="compositionally biased region" description="Polar residues" evidence="11">
    <location>
        <begin position="468"/>
        <end position="481"/>
    </location>
</feature>
<dbReference type="Pfam" id="PF00082">
    <property type="entry name" value="Peptidase_S8"/>
    <property type="match status" value="1"/>
</dbReference>
<keyword evidence="7 10" id="KW-0720">Serine protease</keyword>
<evidence type="ECO:0000259" key="14">
    <source>
        <dbReference type="Pfam" id="PF05922"/>
    </source>
</evidence>
<protein>
    <submittedName>
        <fullName evidence="16">Uncharacterized protein</fullName>
    </submittedName>
</protein>
<dbReference type="InterPro" id="IPR010259">
    <property type="entry name" value="S8pro/Inhibitor_I9"/>
</dbReference>
<comment type="similarity">
    <text evidence="2 10">Belongs to the peptidase S8 family.</text>
</comment>
<keyword evidence="8" id="KW-0325">Glycoprotein</keyword>
<gene>
    <name evidence="16" type="ORF">LITE_LOCUS40902</name>
</gene>
<dbReference type="SUPFAM" id="SSF52743">
    <property type="entry name" value="Subtilisin-like"/>
    <property type="match status" value="1"/>
</dbReference>
<dbReference type="PRINTS" id="PR00723">
    <property type="entry name" value="SUBTILISIN"/>
</dbReference>
<feature type="region of interest" description="Disordered" evidence="11">
    <location>
        <begin position="468"/>
        <end position="492"/>
    </location>
</feature>
<dbReference type="GO" id="GO:0006508">
    <property type="term" value="P:proteolysis"/>
    <property type="evidence" value="ECO:0007669"/>
    <property type="project" value="UniProtKB-KW"/>
</dbReference>